<dbReference type="PROSITE" id="PS50110">
    <property type="entry name" value="RESPONSE_REGULATORY"/>
    <property type="match status" value="1"/>
</dbReference>
<dbReference type="SMART" id="SM00448">
    <property type="entry name" value="REC"/>
    <property type="match status" value="1"/>
</dbReference>
<name>A0ABT1LBA7_9HYPH</name>
<keyword evidence="4" id="KW-1185">Reference proteome</keyword>
<evidence type="ECO:0000259" key="2">
    <source>
        <dbReference type="PROSITE" id="PS50110"/>
    </source>
</evidence>
<dbReference type="SUPFAM" id="SSF52172">
    <property type="entry name" value="CheY-like"/>
    <property type="match status" value="1"/>
</dbReference>
<comment type="caution">
    <text evidence="3">The sequence shown here is derived from an EMBL/GenBank/DDBJ whole genome shotgun (WGS) entry which is preliminary data.</text>
</comment>
<dbReference type="InterPro" id="IPR011006">
    <property type="entry name" value="CheY-like_superfamily"/>
</dbReference>
<proteinExistence type="predicted"/>
<reference evidence="3 4" key="1">
    <citation type="submission" date="2022-07" db="EMBL/GenBank/DDBJ databases">
        <authorList>
            <person name="Li W.-J."/>
            <person name="Deng Q.-Q."/>
        </authorList>
    </citation>
    <scope>NUCLEOTIDE SEQUENCE [LARGE SCALE GENOMIC DNA]</scope>
    <source>
        <strain evidence="3 4">SYSU M60028</strain>
    </source>
</reference>
<evidence type="ECO:0000256" key="1">
    <source>
        <dbReference type="PROSITE-ProRule" id="PRU00169"/>
    </source>
</evidence>
<gene>
    <name evidence="3" type="ORF">NK718_03315</name>
</gene>
<organism evidence="3 4">
    <name type="scientific">Alsobacter ponti</name>
    <dbReference type="NCBI Taxonomy" id="2962936"/>
    <lineage>
        <taxon>Bacteria</taxon>
        <taxon>Pseudomonadati</taxon>
        <taxon>Pseudomonadota</taxon>
        <taxon>Alphaproteobacteria</taxon>
        <taxon>Hyphomicrobiales</taxon>
        <taxon>Alsobacteraceae</taxon>
        <taxon>Alsobacter</taxon>
    </lineage>
</organism>
<evidence type="ECO:0000313" key="4">
    <source>
        <dbReference type="Proteomes" id="UP001205890"/>
    </source>
</evidence>
<dbReference type="InterPro" id="IPR001789">
    <property type="entry name" value="Sig_transdc_resp-reg_receiver"/>
</dbReference>
<evidence type="ECO:0000313" key="3">
    <source>
        <dbReference type="EMBL" id="MCP8937533.1"/>
    </source>
</evidence>
<dbReference type="Pfam" id="PF00072">
    <property type="entry name" value="Response_reg"/>
    <property type="match status" value="1"/>
</dbReference>
<feature type="domain" description="Response regulatory" evidence="2">
    <location>
        <begin position="2"/>
        <end position="114"/>
    </location>
</feature>
<keyword evidence="1" id="KW-0597">Phosphoprotein</keyword>
<dbReference type="Proteomes" id="UP001205890">
    <property type="component" value="Unassembled WGS sequence"/>
</dbReference>
<sequence length="136" mass="14523">MRVMIVEDEPILAFELDALVEEAGHESAGWAWDAASAIALATERRPDLVLLDLRLKDGLTGPEIARVLSSDLGLRLLFVTGDFSLIPVGLANVVGVLAKPIEAPRLREALAYADGLASGRADIPFPTGLRPSPRTI</sequence>
<feature type="modified residue" description="4-aspartylphosphate" evidence="1">
    <location>
        <position position="52"/>
    </location>
</feature>
<dbReference type="EMBL" id="JANCLU010000002">
    <property type="protein sequence ID" value="MCP8937533.1"/>
    <property type="molecule type" value="Genomic_DNA"/>
</dbReference>
<dbReference type="RefSeq" id="WP_254738609.1">
    <property type="nucleotide sequence ID" value="NZ_JANCLU010000002.1"/>
</dbReference>
<accession>A0ABT1LBA7</accession>
<dbReference type="Gene3D" id="3.40.50.2300">
    <property type="match status" value="1"/>
</dbReference>
<protein>
    <submittedName>
        <fullName evidence="3">Response regulator</fullName>
    </submittedName>
</protein>